<sequence length="181" mass="20133">MAKWASIPASLLDVTRSTNKSLLEILKTDDQFLESIQVRFLSMVRELREAGMGFEITCFFEELPLPMVGIVVSRESATLQGYSSFSIHADHRDMVRFRSAEDNGFVRLFGEITRWESQIRENATNPSACPPREAQADTASTSLFYNYGSGNQHNTPGGTQYNNTGSGNQFLGDFSGPVSFN</sequence>
<dbReference type="InterPro" id="IPR031353">
    <property type="entry name" value="NACHT_sigma"/>
</dbReference>
<dbReference type="OrthoDB" id="7464126at2759"/>
<evidence type="ECO:0000313" key="3">
    <source>
        <dbReference type="Proteomes" id="UP000078237"/>
    </source>
</evidence>
<evidence type="ECO:0000313" key="2">
    <source>
        <dbReference type="EMBL" id="KXX72961.1"/>
    </source>
</evidence>
<organism evidence="2 3">
    <name type="scientific">Madurella mycetomatis</name>
    <dbReference type="NCBI Taxonomy" id="100816"/>
    <lineage>
        <taxon>Eukaryota</taxon>
        <taxon>Fungi</taxon>
        <taxon>Dikarya</taxon>
        <taxon>Ascomycota</taxon>
        <taxon>Pezizomycotina</taxon>
        <taxon>Sordariomycetes</taxon>
        <taxon>Sordariomycetidae</taxon>
        <taxon>Sordariales</taxon>
        <taxon>Sordariales incertae sedis</taxon>
        <taxon>Madurella</taxon>
    </lineage>
</organism>
<evidence type="ECO:0000259" key="1">
    <source>
        <dbReference type="Pfam" id="PF17106"/>
    </source>
</evidence>
<reference evidence="2 3" key="1">
    <citation type="journal article" date="2016" name="Genome Announc.">
        <title>Genome Sequence of Madurella mycetomatis mm55, Isolated from a Human Mycetoma Case in Sudan.</title>
        <authorList>
            <person name="Smit S."/>
            <person name="Derks M.F."/>
            <person name="Bervoets S."/>
            <person name="Fahal A."/>
            <person name="van Leeuwen W."/>
            <person name="van Belkum A."/>
            <person name="van de Sande W.W."/>
        </authorList>
    </citation>
    <scope>NUCLEOTIDE SEQUENCE [LARGE SCALE GENOMIC DNA]</scope>
    <source>
        <strain evidence="3">mm55</strain>
    </source>
</reference>
<dbReference type="VEuPathDB" id="FungiDB:MMYC01_210628"/>
<name>A0A175VP41_9PEZI</name>
<comment type="caution">
    <text evidence="2">The sequence shown here is derived from an EMBL/GenBank/DDBJ whole genome shotgun (WGS) entry which is preliminary data.</text>
</comment>
<dbReference type="AlphaFoldDB" id="A0A175VP41"/>
<dbReference type="Proteomes" id="UP000078237">
    <property type="component" value="Unassembled WGS sequence"/>
</dbReference>
<dbReference type="Pfam" id="PF17106">
    <property type="entry name" value="NACHT_sigma"/>
    <property type="match status" value="1"/>
</dbReference>
<accession>A0A175VP41</accession>
<dbReference type="EMBL" id="LCTW02000593">
    <property type="protein sequence ID" value="KXX72961.1"/>
    <property type="molecule type" value="Genomic_DNA"/>
</dbReference>
<protein>
    <recommendedName>
        <fullName evidence="1">NACHT-NTPase sigma domain-containing protein</fullName>
    </recommendedName>
</protein>
<keyword evidence="3" id="KW-1185">Reference proteome</keyword>
<proteinExistence type="predicted"/>
<gene>
    <name evidence="2" type="ORF">MMYC01_210628</name>
</gene>
<feature type="domain" description="NACHT-NTPase sigma" evidence="1">
    <location>
        <begin position="142"/>
        <end position="181"/>
    </location>
</feature>